<evidence type="ECO:0000256" key="1">
    <source>
        <dbReference type="ARBA" id="ARBA00001946"/>
    </source>
</evidence>
<dbReference type="InterPro" id="IPR002934">
    <property type="entry name" value="Polymerase_NTP_transf_dom"/>
</dbReference>
<dbReference type="EMBL" id="LR134479">
    <property type="protein sequence ID" value="VEI24115.1"/>
    <property type="molecule type" value="Genomic_DNA"/>
</dbReference>
<keyword evidence="4" id="KW-0548">Nucleotidyltransferase</keyword>
<keyword evidence="2" id="KW-1277">Toxin-antitoxin system</keyword>
<dbReference type="PANTHER" id="PTHR33571:SF14">
    <property type="entry name" value="PROTEIN ADENYLYLTRANSFERASE MJ0435-RELATED"/>
    <property type="match status" value="1"/>
</dbReference>
<keyword evidence="3 11" id="KW-0808">Transferase</keyword>
<comment type="cofactor">
    <cofactor evidence="1">
        <name>Mg(2+)</name>
        <dbReference type="ChEBI" id="CHEBI:18420"/>
    </cofactor>
</comment>
<keyword evidence="8" id="KW-0460">Magnesium</keyword>
<dbReference type="Gene3D" id="3.30.460.10">
    <property type="entry name" value="Beta Polymerase, domain 2"/>
    <property type="match status" value="1"/>
</dbReference>
<dbReference type="AlphaFoldDB" id="A0A7Z9A6B6"/>
<evidence type="ECO:0000256" key="6">
    <source>
        <dbReference type="ARBA" id="ARBA00022741"/>
    </source>
</evidence>
<keyword evidence="5" id="KW-0479">Metal-binding</keyword>
<dbReference type="GO" id="GO:0005524">
    <property type="term" value="F:ATP binding"/>
    <property type="evidence" value="ECO:0007669"/>
    <property type="project" value="UniProtKB-KW"/>
</dbReference>
<evidence type="ECO:0000313" key="12">
    <source>
        <dbReference type="Proteomes" id="UP000282386"/>
    </source>
</evidence>
<dbReference type="PANTHER" id="PTHR33571">
    <property type="entry name" value="SSL8005 PROTEIN"/>
    <property type="match status" value="1"/>
</dbReference>
<accession>A0A7Z9A6B6</accession>
<dbReference type="InterPro" id="IPR043519">
    <property type="entry name" value="NT_sf"/>
</dbReference>
<evidence type="ECO:0000256" key="4">
    <source>
        <dbReference type="ARBA" id="ARBA00022695"/>
    </source>
</evidence>
<evidence type="ECO:0000256" key="9">
    <source>
        <dbReference type="ARBA" id="ARBA00038276"/>
    </source>
</evidence>
<proteinExistence type="inferred from homology"/>
<protein>
    <submittedName>
        <fullName evidence="11">Nucleotidyltransferase domain</fullName>
    </submittedName>
</protein>
<organism evidence="11 12">
    <name type="scientific">Rothia aeria</name>
    <dbReference type="NCBI Taxonomy" id="172042"/>
    <lineage>
        <taxon>Bacteria</taxon>
        <taxon>Bacillati</taxon>
        <taxon>Actinomycetota</taxon>
        <taxon>Actinomycetes</taxon>
        <taxon>Micrococcales</taxon>
        <taxon>Micrococcaceae</taxon>
        <taxon>Rothia</taxon>
    </lineage>
</organism>
<gene>
    <name evidence="11" type="ORF">NCTC10207_01913</name>
</gene>
<evidence type="ECO:0000256" key="3">
    <source>
        <dbReference type="ARBA" id="ARBA00022679"/>
    </source>
</evidence>
<evidence type="ECO:0000313" key="11">
    <source>
        <dbReference type="EMBL" id="VEI24115.1"/>
    </source>
</evidence>
<sequence length="104" mass="11616">MSGVAGIQRMYALPHEERVLKILRAYGATRARLFGSAARNELTPTSDIDILVEFGNDSGYQAFCKSVDAAVELEQALHRPVDLALSIDPRMWQYIEPDLIELPL</sequence>
<name>A0A7Z9A6B6_9MICC</name>
<dbReference type="Pfam" id="PF01909">
    <property type="entry name" value="NTP_transf_2"/>
    <property type="match status" value="1"/>
</dbReference>
<evidence type="ECO:0000256" key="2">
    <source>
        <dbReference type="ARBA" id="ARBA00022649"/>
    </source>
</evidence>
<dbReference type="GO" id="GO:0046872">
    <property type="term" value="F:metal ion binding"/>
    <property type="evidence" value="ECO:0007669"/>
    <property type="project" value="UniProtKB-KW"/>
</dbReference>
<evidence type="ECO:0000256" key="7">
    <source>
        <dbReference type="ARBA" id="ARBA00022840"/>
    </source>
</evidence>
<keyword evidence="7" id="KW-0067">ATP-binding</keyword>
<reference evidence="11 12" key="1">
    <citation type="submission" date="2018-12" db="EMBL/GenBank/DDBJ databases">
        <authorList>
            <consortium name="Pathogen Informatics"/>
        </authorList>
    </citation>
    <scope>NUCLEOTIDE SEQUENCE [LARGE SCALE GENOMIC DNA]</scope>
    <source>
        <strain evidence="11 12">NCTC10207</strain>
    </source>
</reference>
<evidence type="ECO:0000256" key="5">
    <source>
        <dbReference type="ARBA" id="ARBA00022723"/>
    </source>
</evidence>
<keyword evidence="6" id="KW-0547">Nucleotide-binding</keyword>
<dbReference type="InterPro" id="IPR052038">
    <property type="entry name" value="Type-VII_TA_antitoxin"/>
</dbReference>
<feature type="domain" description="Polymerase nucleotidyl transferase" evidence="10">
    <location>
        <begin position="18"/>
        <end position="84"/>
    </location>
</feature>
<evidence type="ECO:0000259" key="10">
    <source>
        <dbReference type="Pfam" id="PF01909"/>
    </source>
</evidence>
<dbReference type="SUPFAM" id="SSF81301">
    <property type="entry name" value="Nucleotidyltransferase"/>
    <property type="match status" value="1"/>
</dbReference>
<dbReference type="Proteomes" id="UP000282386">
    <property type="component" value="Chromosome"/>
</dbReference>
<dbReference type="GO" id="GO:0016779">
    <property type="term" value="F:nucleotidyltransferase activity"/>
    <property type="evidence" value="ECO:0007669"/>
    <property type="project" value="UniProtKB-KW"/>
</dbReference>
<comment type="similarity">
    <text evidence="9">Belongs to the MntA antitoxin family.</text>
</comment>
<evidence type="ECO:0000256" key="8">
    <source>
        <dbReference type="ARBA" id="ARBA00022842"/>
    </source>
</evidence>
<dbReference type="CDD" id="cd05403">
    <property type="entry name" value="NT_KNTase_like"/>
    <property type="match status" value="1"/>
</dbReference>